<protein>
    <recommendedName>
        <fullName evidence="4">FluG domain-containing protein</fullName>
    </recommendedName>
</protein>
<evidence type="ECO:0008006" key="4">
    <source>
        <dbReference type="Google" id="ProtNLM"/>
    </source>
</evidence>
<name>A0A6A6DLQ7_9PEZI</name>
<evidence type="ECO:0000313" key="2">
    <source>
        <dbReference type="EMBL" id="KAF2179159.1"/>
    </source>
</evidence>
<organism evidence="2 3">
    <name type="scientific">Zopfia rhizophila CBS 207.26</name>
    <dbReference type="NCBI Taxonomy" id="1314779"/>
    <lineage>
        <taxon>Eukaryota</taxon>
        <taxon>Fungi</taxon>
        <taxon>Dikarya</taxon>
        <taxon>Ascomycota</taxon>
        <taxon>Pezizomycotina</taxon>
        <taxon>Dothideomycetes</taxon>
        <taxon>Dothideomycetes incertae sedis</taxon>
        <taxon>Zopfiaceae</taxon>
        <taxon>Zopfia</taxon>
    </lineage>
</organism>
<dbReference type="PANTHER" id="PTHR37535:SF2">
    <property type="entry name" value="FINGER DOMAIN PROTEIN, PUTATIVE (AFU_ORTHOLOGUE AFUA_6G09300)-RELATED"/>
    <property type="match status" value="1"/>
</dbReference>
<evidence type="ECO:0000256" key="1">
    <source>
        <dbReference type="SAM" id="Coils"/>
    </source>
</evidence>
<dbReference type="AlphaFoldDB" id="A0A6A6DLQ7"/>
<reference evidence="2" key="1">
    <citation type="journal article" date="2020" name="Stud. Mycol.">
        <title>101 Dothideomycetes genomes: a test case for predicting lifestyles and emergence of pathogens.</title>
        <authorList>
            <person name="Haridas S."/>
            <person name="Albert R."/>
            <person name="Binder M."/>
            <person name="Bloem J."/>
            <person name="Labutti K."/>
            <person name="Salamov A."/>
            <person name="Andreopoulos B."/>
            <person name="Baker S."/>
            <person name="Barry K."/>
            <person name="Bills G."/>
            <person name="Bluhm B."/>
            <person name="Cannon C."/>
            <person name="Castanera R."/>
            <person name="Culley D."/>
            <person name="Daum C."/>
            <person name="Ezra D."/>
            <person name="Gonzalez J."/>
            <person name="Henrissat B."/>
            <person name="Kuo A."/>
            <person name="Liang C."/>
            <person name="Lipzen A."/>
            <person name="Lutzoni F."/>
            <person name="Magnuson J."/>
            <person name="Mondo S."/>
            <person name="Nolan M."/>
            <person name="Ohm R."/>
            <person name="Pangilinan J."/>
            <person name="Park H.-J."/>
            <person name="Ramirez L."/>
            <person name="Alfaro M."/>
            <person name="Sun H."/>
            <person name="Tritt A."/>
            <person name="Yoshinaga Y."/>
            <person name="Zwiers L.-H."/>
            <person name="Turgeon B."/>
            <person name="Goodwin S."/>
            <person name="Spatafora J."/>
            <person name="Crous P."/>
            <person name="Grigoriev I."/>
        </authorList>
    </citation>
    <scope>NUCLEOTIDE SEQUENCE</scope>
    <source>
        <strain evidence="2">CBS 207.26</strain>
    </source>
</reference>
<proteinExistence type="predicted"/>
<gene>
    <name evidence="2" type="ORF">K469DRAFT_674527</name>
</gene>
<dbReference type="Proteomes" id="UP000800200">
    <property type="component" value="Unassembled WGS sequence"/>
</dbReference>
<dbReference type="InterPro" id="IPR021842">
    <property type="entry name" value="DUF3435"/>
</dbReference>
<sequence>MAIQTISRKMRRKAVKRSADYYGSLRKELAARGPTQVDYSDATELNMSGVWKRWILYSEDAKERPIDFIKSTDAANYKAFFTWVLDHYPGVRKKSSLHQYWRQFKMIYKKHARKLLDNDLVDDVNNHIKILTKLYRLDTSPPAKPVLSVDDLLLLLYHHWVLDTGAYPDEEQRLLLALLFLFAAYTGCRPCSLVDASVKKSDEGARNAAKDEAIRFCDSGEDDENDSEYDEEPEFDEDGLPFVDIEELKSVLYEHVTIMVVKVQDRMVPVMFITIIHTKGEDRKPQPKTYRVYQNNNPFLCAIAHMIAVGFHNDAFAASNVRDPESILRAQIPKRKFCRIFRWKESKLKEPIFREPKRSKGQISPSAKTAVPLRAHTAARYMKRLGRDVGMEQPLTHSCIRRGTGNAVDDVGTVAERDQIMGHSYSGIFQFYINPNVKCDVQAAYLDQPSDKALMKVLGNMSLTCDPLAPTKPSPEDARAIRQHPKVVKLRQRRDALTAKIKQIRRRTGPCTDAEEEEELLQQKKEAEAALRRKKKSLRDRAEKKARERYFMNNDTRELEEESDSLLDDKDKGKSTTITYALEERACIADMLCRSHSDLTEPGNLDQRIELIRTLTKLCSRREARRRTTIPCSSGAVVKQEDVAVFSSLPLECDPRQCLFCIGDERLPFPQQTFCWSRPAKMMDHIEDHHLKRFAPDAKIPCPHPTCQKNGVVLDGVSHFKNHALGVHKIKLRLPKLEYF</sequence>
<feature type="coiled-coil region" evidence="1">
    <location>
        <begin position="487"/>
        <end position="548"/>
    </location>
</feature>
<dbReference type="OrthoDB" id="5426797at2759"/>
<dbReference type="Pfam" id="PF11917">
    <property type="entry name" value="DUF3435"/>
    <property type="match status" value="1"/>
</dbReference>
<accession>A0A6A6DLQ7</accession>
<keyword evidence="1" id="KW-0175">Coiled coil</keyword>
<dbReference type="PANTHER" id="PTHR37535">
    <property type="entry name" value="FLUG DOMAIN PROTEIN"/>
    <property type="match status" value="1"/>
</dbReference>
<evidence type="ECO:0000313" key="3">
    <source>
        <dbReference type="Proteomes" id="UP000800200"/>
    </source>
</evidence>
<dbReference type="EMBL" id="ML994669">
    <property type="protein sequence ID" value="KAF2179159.1"/>
    <property type="molecule type" value="Genomic_DNA"/>
</dbReference>
<keyword evidence="3" id="KW-1185">Reference proteome</keyword>